<dbReference type="OrthoDB" id="5928393at2"/>
<dbReference type="InterPro" id="IPR011990">
    <property type="entry name" value="TPR-like_helical_dom_sf"/>
</dbReference>
<dbReference type="CDD" id="cd07302">
    <property type="entry name" value="CHD"/>
    <property type="match status" value="1"/>
</dbReference>
<evidence type="ECO:0000259" key="2">
    <source>
        <dbReference type="PROSITE" id="PS50125"/>
    </source>
</evidence>
<dbReference type="SMART" id="SM00028">
    <property type="entry name" value="TPR"/>
    <property type="match status" value="3"/>
</dbReference>
<dbReference type="GO" id="GO:0009190">
    <property type="term" value="P:cyclic nucleotide biosynthetic process"/>
    <property type="evidence" value="ECO:0007669"/>
    <property type="project" value="InterPro"/>
</dbReference>
<name>A0A411HEU2_9GAMM</name>
<dbReference type="RefSeq" id="WP_129831257.1">
    <property type="nucleotide sequence ID" value="NZ_CP035704.1"/>
</dbReference>
<dbReference type="SUPFAM" id="SSF55073">
    <property type="entry name" value="Nucleotide cyclase"/>
    <property type="match status" value="1"/>
</dbReference>
<reference evidence="3 4" key="1">
    <citation type="submission" date="2019-01" db="EMBL/GenBank/DDBJ databases">
        <title>Pseudolysobacter antarctica gen. nov., sp. nov., isolated from Fildes Peninsula, Antarctica.</title>
        <authorList>
            <person name="Wei Z."/>
            <person name="Peng F."/>
        </authorList>
    </citation>
    <scope>NUCLEOTIDE SEQUENCE [LARGE SCALE GENOMIC DNA]</scope>
    <source>
        <strain evidence="3 4">AQ6-296</strain>
    </source>
</reference>
<evidence type="ECO:0000256" key="1">
    <source>
        <dbReference type="PROSITE-ProRule" id="PRU00339"/>
    </source>
</evidence>
<gene>
    <name evidence="3" type="ORF">ELE36_00645</name>
</gene>
<keyword evidence="4" id="KW-1185">Reference proteome</keyword>
<sequence length="881" mass="97247">MSAVELPQLETSGTAWGPVLRTLLVCDLVDSTALVQRLGDQLASELMRKHDRVARALLTRHSGQEIDKTDGFLVLFERPIQAIGFALAYQRALRQLSEEETTELRARVGIHVGEVILWNNSAADIASGAKRVEVEGLVKPIAARLMHLALPGQVLVSGMAYSLSQRAQGELDHDMEAPRWRMHGHYDFKGVNQSVPVFEVGEALLAPFRAPPTGDKARRVLPWWRRPPFLIAEIFALILAIGVPVYLTMRSQPALAFGARDWVVIGDLRNLTGQTVFDASLDAALRLSLEQSRYVNIVSSLQVRDTLKRMNRAIDTTVDRGVGAEIALREGARALILPSIAEVGGRVRVVTEVIDPHTQTTVYANTADGIGMESVLGSVDNVAHELREKLGEALTSINNDSQPLPKVTTSNLDALRAYALAERAYIEGRIGETLELFDQAIKLDSKFALAYMGKARVHLGAEDRATALIELNQANTLRQHLAPRDALRLDAYLAMYGDPSAMLEKWKLYGTLYPDAYFAHINYADQASMYTNQYEDAIVETRKAIVEHNPGVGSAYYLLGHLYLAIEKYDDAFASLKQAQSLQAQRMGLVIVNAYAATRQFDQANRTFAEGRRSGVASNDLSRNITAISLPLDQGHWQDALAHASQYILTADSVGPLYGRLSRSTELSLLVLSETGGDYAKRLKPFLESEISLLHRVDVDHDVTLFNVLIAAYLAARSDNSDLSANAIKAVRDTARISGYPNVRNMLVIAQAELARNSGKSEDAINLLKAELKGTELYLTHVALRDAYVTASKYESALTESGWLAEHRGRAYEEYNNLEALQPLNIAESNLALLHKAELSSKLGRKEKSLEYMADFRKAWPNANQLAFLSQRINSLSPLGD</sequence>
<dbReference type="EMBL" id="CP035704">
    <property type="protein sequence ID" value="QBB69006.1"/>
    <property type="molecule type" value="Genomic_DNA"/>
</dbReference>
<dbReference type="InterPro" id="IPR050697">
    <property type="entry name" value="Adenylyl/Guanylyl_Cyclase_3/4"/>
</dbReference>
<dbReference type="Gene3D" id="3.30.70.1230">
    <property type="entry name" value="Nucleotide cyclase"/>
    <property type="match status" value="1"/>
</dbReference>
<feature type="domain" description="Guanylate cyclase" evidence="2">
    <location>
        <begin position="22"/>
        <end position="133"/>
    </location>
</feature>
<feature type="repeat" description="TPR" evidence="1">
    <location>
        <begin position="553"/>
        <end position="586"/>
    </location>
</feature>
<dbReference type="Gene3D" id="3.40.50.10610">
    <property type="entry name" value="ABC-type transport auxiliary lipoprotein component"/>
    <property type="match status" value="1"/>
</dbReference>
<dbReference type="InterPro" id="IPR029787">
    <property type="entry name" value="Nucleotide_cyclase"/>
</dbReference>
<organism evidence="3 4">
    <name type="scientific">Pseudolysobacter antarcticus</name>
    <dbReference type="NCBI Taxonomy" id="2511995"/>
    <lineage>
        <taxon>Bacteria</taxon>
        <taxon>Pseudomonadati</taxon>
        <taxon>Pseudomonadota</taxon>
        <taxon>Gammaproteobacteria</taxon>
        <taxon>Lysobacterales</taxon>
        <taxon>Rhodanobacteraceae</taxon>
        <taxon>Pseudolysobacter</taxon>
    </lineage>
</organism>
<dbReference type="InterPro" id="IPR001054">
    <property type="entry name" value="A/G_cyclase"/>
</dbReference>
<proteinExistence type="predicted"/>
<evidence type="ECO:0000313" key="3">
    <source>
        <dbReference type="EMBL" id="QBB69006.1"/>
    </source>
</evidence>
<dbReference type="KEGG" id="xbc:ELE36_00645"/>
<dbReference type="NCBIfam" id="TIGR04510">
    <property type="entry name" value="mod_pep_cyc"/>
    <property type="match status" value="1"/>
</dbReference>
<protein>
    <submittedName>
        <fullName evidence="3">Putative peptide modification system cyclase</fullName>
    </submittedName>
</protein>
<dbReference type="Proteomes" id="UP000291562">
    <property type="component" value="Chromosome"/>
</dbReference>
<keyword evidence="1" id="KW-0802">TPR repeat</keyword>
<dbReference type="Pfam" id="PF00211">
    <property type="entry name" value="Guanylate_cyc"/>
    <property type="match status" value="1"/>
</dbReference>
<dbReference type="Gene3D" id="1.25.40.10">
    <property type="entry name" value="Tetratricopeptide repeat domain"/>
    <property type="match status" value="1"/>
</dbReference>
<dbReference type="GO" id="GO:0004016">
    <property type="term" value="F:adenylate cyclase activity"/>
    <property type="evidence" value="ECO:0007669"/>
    <property type="project" value="UniProtKB-ARBA"/>
</dbReference>
<evidence type="ECO:0000313" key="4">
    <source>
        <dbReference type="Proteomes" id="UP000291562"/>
    </source>
</evidence>
<dbReference type="PROSITE" id="PS50005">
    <property type="entry name" value="TPR"/>
    <property type="match status" value="1"/>
</dbReference>
<dbReference type="SUPFAM" id="SSF48452">
    <property type="entry name" value="TPR-like"/>
    <property type="match status" value="1"/>
</dbReference>
<dbReference type="InterPro" id="IPR030966">
    <property type="entry name" value="Mod_pep_cyc"/>
</dbReference>
<accession>A0A411HEU2</accession>
<dbReference type="InterPro" id="IPR019734">
    <property type="entry name" value="TPR_rpt"/>
</dbReference>
<dbReference type="PANTHER" id="PTHR43081">
    <property type="entry name" value="ADENYLATE CYCLASE, TERMINAL-DIFFERENTIATION SPECIFIC-RELATED"/>
    <property type="match status" value="1"/>
</dbReference>
<dbReference type="GO" id="GO:0035556">
    <property type="term" value="P:intracellular signal transduction"/>
    <property type="evidence" value="ECO:0007669"/>
    <property type="project" value="InterPro"/>
</dbReference>
<dbReference type="PROSITE" id="PS50125">
    <property type="entry name" value="GUANYLATE_CYCLASE_2"/>
    <property type="match status" value="1"/>
</dbReference>
<dbReference type="AlphaFoldDB" id="A0A411HEU2"/>
<dbReference type="PANTHER" id="PTHR43081:SF1">
    <property type="entry name" value="ADENYLATE CYCLASE, TERMINAL-DIFFERENTIATION SPECIFIC"/>
    <property type="match status" value="1"/>
</dbReference>